<dbReference type="EMBL" id="CM042050">
    <property type="protein sequence ID" value="KAI3734469.1"/>
    <property type="molecule type" value="Genomic_DNA"/>
</dbReference>
<reference evidence="2" key="1">
    <citation type="journal article" date="2022" name="Mol. Ecol. Resour.">
        <title>The genomes of chicory, endive, great burdock and yacon provide insights into Asteraceae palaeo-polyploidization history and plant inulin production.</title>
        <authorList>
            <person name="Fan W."/>
            <person name="Wang S."/>
            <person name="Wang H."/>
            <person name="Wang A."/>
            <person name="Jiang F."/>
            <person name="Liu H."/>
            <person name="Zhao H."/>
            <person name="Xu D."/>
            <person name="Zhang Y."/>
        </authorList>
    </citation>
    <scope>NUCLEOTIDE SEQUENCE [LARGE SCALE GENOMIC DNA]</scope>
    <source>
        <strain evidence="2">cv. Niubang</strain>
    </source>
</reference>
<evidence type="ECO:0000313" key="2">
    <source>
        <dbReference type="Proteomes" id="UP001055879"/>
    </source>
</evidence>
<accession>A0ACB9CJK0</accession>
<protein>
    <submittedName>
        <fullName evidence="1">Uncharacterized protein</fullName>
    </submittedName>
</protein>
<reference evidence="1 2" key="2">
    <citation type="journal article" date="2022" name="Mol. Ecol. Resour.">
        <title>The genomes of chicory, endive, great burdock and yacon provide insights into Asteraceae paleo-polyploidization history and plant inulin production.</title>
        <authorList>
            <person name="Fan W."/>
            <person name="Wang S."/>
            <person name="Wang H."/>
            <person name="Wang A."/>
            <person name="Jiang F."/>
            <person name="Liu H."/>
            <person name="Zhao H."/>
            <person name="Xu D."/>
            <person name="Zhang Y."/>
        </authorList>
    </citation>
    <scope>NUCLEOTIDE SEQUENCE [LARGE SCALE GENOMIC DNA]</scope>
    <source>
        <strain evidence="2">cv. Niubang</strain>
    </source>
</reference>
<evidence type="ECO:0000313" key="1">
    <source>
        <dbReference type="EMBL" id="KAI3734469.1"/>
    </source>
</evidence>
<gene>
    <name evidence="1" type="ORF">L6452_13939</name>
</gene>
<sequence>MGWLLDDAKSETWFVDALNGVGLLLRGLSDSAIIDNLLEPKDGEIQKDHRENYTESKMVKSLAQDVLHSGLPNSPKVESTSSYGSSSSSPSMANFPPIKVRENRWWPEKVVATASTCAKKVSEP</sequence>
<organism evidence="1 2">
    <name type="scientific">Arctium lappa</name>
    <name type="common">Greater burdock</name>
    <name type="synonym">Lappa major</name>
    <dbReference type="NCBI Taxonomy" id="4217"/>
    <lineage>
        <taxon>Eukaryota</taxon>
        <taxon>Viridiplantae</taxon>
        <taxon>Streptophyta</taxon>
        <taxon>Embryophyta</taxon>
        <taxon>Tracheophyta</taxon>
        <taxon>Spermatophyta</taxon>
        <taxon>Magnoliopsida</taxon>
        <taxon>eudicotyledons</taxon>
        <taxon>Gunneridae</taxon>
        <taxon>Pentapetalae</taxon>
        <taxon>asterids</taxon>
        <taxon>campanulids</taxon>
        <taxon>Asterales</taxon>
        <taxon>Asteraceae</taxon>
        <taxon>Carduoideae</taxon>
        <taxon>Cardueae</taxon>
        <taxon>Arctiinae</taxon>
        <taxon>Arctium</taxon>
    </lineage>
</organism>
<dbReference type="Proteomes" id="UP001055879">
    <property type="component" value="Linkage Group LG04"/>
</dbReference>
<keyword evidence="2" id="KW-1185">Reference proteome</keyword>
<comment type="caution">
    <text evidence="1">The sequence shown here is derived from an EMBL/GenBank/DDBJ whole genome shotgun (WGS) entry which is preliminary data.</text>
</comment>
<name>A0ACB9CJK0_ARCLA</name>
<proteinExistence type="predicted"/>